<keyword evidence="3" id="KW-0378">Hydrolase</keyword>
<dbReference type="NCBIfam" id="NF004127">
    <property type="entry name" value="PRK05617.1"/>
    <property type="match status" value="1"/>
</dbReference>
<accession>A0ABT0PFP2</accession>
<feature type="domain" description="Enoyl-CoA hydratase/isomerase" evidence="4">
    <location>
        <begin position="20"/>
        <end position="358"/>
    </location>
</feature>
<dbReference type="InterPro" id="IPR029045">
    <property type="entry name" value="ClpP/crotonase-like_dom_sf"/>
</dbReference>
<organism evidence="5 6">
    <name type="scientific">Parendozoicomonas callyspongiae</name>
    <dbReference type="NCBI Taxonomy" id="2942213"/>
    <lineage>
        <taxon>Bacteria</taxon>
        <taxon>Pseudomonadati</taxon>
        <taxon>Pseudomonadota</taxon>
        <taxon>Gammaproteobacteria</taxon>
        <taxon>Oceanospirillales</taxon>
        <taxon>Endozoicomonadaceae</taxon>
        <taxon>Parendozoicomonas</taxon>
    </lineage>
</organism>
<sequence>MTKKCQVDFQTYSSRSGHVIGRATLNAESSLNALTLDMIQGLYEQLQEWRDDGSVVAIILDGAGEKAFCAGGDIRRLHQSVLGSDHGPNEYGETFFASEYRLDYLIHTFPKPIVCWGAGIVMGGGIGLMAGASHRVVTTSSKLAMPEVSIGLFPDVGGSWILGRMPGRTGLFLGLTGTRINAADAMFTGLADRYLADGSLSDVIEQFKAVSWAGQGREDYLRIDVALRQIEEQQDNVLPASLVRESFDVIQKVTDAGSPMEILSKIQSQDGDFWQRAAAGLEKGCPLTAWLVMHQIQKARHLSLADVFRQELNMAVHCLRGGNFAEGVRALLLERGSSPQWVPASLVDVSPKTVEEYFHSLWPSEKHPLGDL</sequence>
<evidence type="ECO:0000256" key="2">
    <source>
        <dbReference type="ARBA" id="ARBA00011915"/>
    </source>
</evidence>
<dbReference type="Gene3D" id="3.90.226.10">
    <property type="entry name" value="2-enoyl-CoA Hydratase, Chain A, domain 1"/>
    <property type="match status" value="1"/>
</dbReference>
<dbReference type="CDD" id="cd06558">
    <property type="entry name" value="crotonase-like"/>
    <property type="match status" value="1"/>
</dbReference>
<evidence type="ECO:0000313" key="5">
    <source>
        <dbReference type="EMBL" id="MCL6270180.1"/>
    </source>
</evidence>
<dbReference type="EC" id="3.1.2.4" evidence="2"/>
<protein>
    <recommendedName>
        <fullName evidence="2">3-hydroxyisobutyryl-CoA hydrolase</fullName>
        <ecNumber evidence="2">3.1.2.4</ecNumber>
    </recommendedName>
</protein>
<keyword evidence="6" id="KW-1185">Reference proteome</keyword>
<comment type="catalytic activity">
    <reaction evidence="1">
        <text>3-hydroxy-2-methylpropanoyl-CoA + H2O = 3-hydroxy-2-methylpropanoate + CoA + H(+)</text>
        <dbReference type="Rhea" id="RHEA:20888"/>
        <dbReference type="ChEBI" id="CHEBI:11805"/>
        <dbReference type="ChEBI" id="CHEBI:15377"/>
        <dbReference type="ChEBI" id="CHEBI:15378"/>
        <dbReference type="ChEBI" id="CHEBI:57287"/>
        <dbReference type="ChEBI" id="CHEBI:57340"/>
        <dbReference type="EC" id="3.1.2.4"/>
    </reaction>
</comment>
<dbReference type="PANTHER" id="PTHR43176">
    <property type="entry name" value="3-HYDROXYISOBUTYRYL-COA HYDROLASE-RELATED"/>
    <property type="match status" value="1"/>
</dbReference>
<evidence type="ECO:0000313" key="6">
    <source>
        <dbReference type="Proteomes" id="UP001203338"/>
    </source>
</evidence>
<gene>
    <name evidence="5" type="ORF">M3P05_09565</name>
</gene>
<reference evidence="5 6" key="1">
    <citation type="submission" date="2022-05" db="EMBL/GenBank/DDBJ databases">
        <authorList>
            <person name="Park J.-S."/>
        </authorList>
    </citation>
    <scope>NUCLEOTIDE SEQUENCE [LARGE SCALE GENOMIC DNA]</scope>
    <source>
        <strain evidence="5 6">2012CJ34-2</strain>
    </source>
</reference>
<dbReference type="InterPro" id="IPR032259">
    <property type="entry name" value="HIBYL-CoA-H"/>
</dbReference>
<dbReference type="Pfam" id="PF16113">
    <property type="entry name" value="ECH_2"/>
    <property type="match status" value="1"/>
</dbReference>
<comment type="caution">
    <text evidence="5">The sequence shown here is derived from an EMBL/GenBank/DDBJ whole genome shotgun (WGS) entry which is preliminary data.</text>
</comment>
<dbReference type="RefSeq" id="WP_249699346.1">
    <property type="nucleotide sequence ID" value="NZ_JAMFLX010000011.1"/>
</dbReference>
<dbReference type="InterPro" id="IPR045004">
    <property type="entry name" value="ECH_dom"/>
</dbReference>
<name>A0ABT0PFP2_9GAMM</name>
<dbReference type="Proteomes" id="UP001203338">
    <property type="component" value="Unassembled WGS sequence"/>
</dbReference>
<dbReference type="EMBL" id="JAMFLX010000011">
    <property type="protein sequence ID" value="MCL6270180.1"/>
    <property type="molecule type" value="Genomic_DNA"/>
</dbReference>
<evidence type="ECO:0000256" key="1">
    <source>
        <dbReference type="ARBA" id="ARBA00001709"/>
    </source>
</evidence>
<dbReference type="PANTHER" id="PTHR43176:SF3">
    <property type="entry name" value="3-HYDROXYISOBUTYRYL-COA HYDROLASE, MITOCHONDRIAL"/>
    <property type="match status" value="1"/>
</dbReference>
<evidence type="ECO:0000259" key="4">
    <source>
        <dbReference type="Pfam" id="PF16113"/>
    </source>
</evidence>
<evidence type="ECO:0000256" key="3">
    <source>
        <dbReference type="ARBA" id="ARBA00022801"/>
    </source>
</evidence>
<proteinExistence type="predicted"/>
<dbReference type="SUPFAM" id="SSF52096">
    <property type="entry name" value="ClpP/crotonase"/>
    <property type="match status" value="1"/>
</dbReference>